<dbReference type="GO" id="GO:0005829">
    <property type="term" value="C:cytosol"/>
    <property type="evidence" value="ECO:0007669"/>
    <property type="project" value="TreeGrafter"/>
</dbReference>
<evidence type="ECO:0000256" key="3">
    <source>
        <dbReference type="ARBA" id="ARBA00022729"/>
    </source>
</evidence>
<evidence type="ECO:0000313" key="11">
    <source>
        <dbReference type="EMBL" id="EGF99004.1"/>
    </source>
</evidence>
<dbReference type="KEGG" id="mlr:MELLADRAFT_94935"/>
<keyword evidence="4 8" id="KW-0378">Hydrolase</keyword>
<evidence type="ECO:0000256" key="5">
    <source>
        <dbReference type="ARBA" id="ARBA00022963"/>
    </source>
</evidence>
<protein>
    <recommendedName>
        <fullName evidence="2 9">Lysophospholipase</fullName>
        <ecNumber evidence="2 9">3.1.1.5</ecNumber>
    </recommendedName>
</protein>
<dbReference type="GO" id="GO:0046475">
    <property type="term" value="P:glycerophospholipid catabolic process"/>
    <property type="evidence" value="ECO:0007669"/>
    <property type="project" value="TreeGrafter"/>
</dbReference>
<dbReference type="AlphaFoldDB" id="F4S8K1"/>
<gene>
    <name evidence="11" type="ORF">MELLADRAFT_94935</name>
</gene>
<dbReference type="PANTHER" id="PTHR10728:SF33">
    <property type="entry name" value="LYSOPHOSPHOLIPASE 1-RELATED"/>
    <property type="match status" value="1"/>
</dbReference>
<dbReference type="OrthoDB" id="4084751at2759"/>
<dbReference type="InterPro" id="IPR002642">
    <property type="entry name" value="LysoPLipase_cat_dom"/>
</dbReference>
<dbReference type="Pfam" id="PF01735">
    <property type="entry name" value="PLA2_B"/>
    <property type="match status" value="2"/>
</dbReference>
<dbReference type="EC" id="3.1.1.5" evidence="2 9"/>
<dbReference type="Proteomes" id="UP000001072">
    <property type="component" value="Unassembled WGS sequence"/>
</dbReference>
<dbReference type="RefSeq" id="XP_007417696.1">
    <property type="nucleotide sequence ID" value="XM_007417634.1"/>
</dbReference>
<evidence type="ECO:0000313" key="12">
    <source>
        <dbReference type="Proteomes" id="UP000001072"/>
    </source>
</evidence>
<sequence>MLSYFYITLLILFSSTLICHTQTPAHSYAPIRTKCPSGSFMRYAGTVERRNQRLGDKEAYYMEQRRQKVIPGAYRAYLSNVENSLRSRSRRLPRYVSKILRGDNIDRPHVSVAVSGGGLRASYFGAGVLNALDGRNSTSVKVGTGGLLQAFDYITGLSGAACLVMSLAQANFPDMYELSLGPRDPRVVPEESDAFIGSTRGWLTDISYITPGALNLAQDGLWWAEISGDVEEKAAAGFKVSLADMYARILAYHYVNGTSHENYFDPGAPHGQAETLSSLARAVPTLRNYSQPLALITSIAESPGEGRDNILQGAAVPITNNQYEFSMFEVGSWDSNLATFIDTAYLGSQPGRKDCVKNYDNLGFMVAASANVLKKADNLLGALSTKGYFPILPRIEGFLSLVPNPFKENLPFAPLLVPARKVDVILALDASDDLDMGYPTGDALLATAQRSRIFPNKAYPFPDVKNVSRLHRTRPSFVGCTDLPGTPLIIYIPNAPPVPKVQTAALELSRATSLAVLDSSTQLAFTKDPLWSGCLACAVVDRARARAKKRRVGLCADCFSRYCYDGQAGKYTDV</sequence>
<name>F4S8K1_MELLP</name>
<comment type="catalytic activity">
    <reaction evidence="9">
        <text>a 1-acyl-sn-glycero-3-phosphocholine + H2O = sn-glycerol 3-phosphocholine + a fatty acid + H(+)</text>
        <dbReference type="Rhea" id="RHEA:15177"/>
        <dbReference type="ChEBI" id="CHEBI:15377"/>
        <dbReference type="ChEBI" id="CHEBI:15378"/>
        <dbReference type="ChEBI" id="CHEBI:16870"/>
        <dbReference type="ChEBI" id="CHEBI:28868"/>
        <dbReference type="ChEBI" id="CHEBI:58168"/>
        <dbReference type="EC" id="3.1.1.5"/>
    </reaction>
</comment>
<dbReference type="Gene3D" id="3.40.1090.10">
    <property type="entry name" value="Cytosolic phospholipase A2 catalytic domain"/>
    <property type="match status" value="2"/>
</dbReference>
<evidence type="ECO:0000256" key="8">
    <source>
        <dbReference type="PROSITE-ProRule" id="PRU00555"/>
    </source>
</evidence>
<evidence type="ECO:0000256" key="4">
    <source>
        <dbReference type="ARBA" id="ARBA00022801"/>
    </source>
</evidence>
<feature type="signal peptide" evidence="9">
    <location>
        <begin position="1"/>
        <end position="21"/>
    </location>
</feature>
<keyword evidence="7" id="KW-0325">Glycoprotein</keyword>
<dbReference type="GO" id="GO:0004623">
    <property type="term" value="F:phospholipase A2 activity"/>
    <property type="evidence" value="ECO:0007669"/>
    <property type="project" value="TreeGrafter"/>
</dbReference>
<evidence type="ECO:0000256" key="9">
    <source>
        <dbReference type="RuleBase" id="RU362103"/>
    </source>
</evidence>
<organism evidence="12">
    <name type="scientific">Melampsora larici-populina (strain 98AG31 / pathotype 3-4-7)</name>
    <name type="common">Poplar leaf rust fungus</name>
    <dbReference type="NCBI Taxonomy" id="747676"/>
    <lineage>
        <taxon>Eukaryota</taxon>
        <taxon>Fungi</taxon>
        <taxon>Dikarya</taxon>
        <taxon>Basidiomycota</taxon>
        <taxon>Pucciniomycotina</taxon>
        <taxon>Pucciniomycetes</taxon>
        <taxon>Pucciniales</taxon>
        <taxon>Melampsoraceae</taxon>
        <taxon>Melampsora</taxon>
    </lineage>
</organism>
<reference evidence="12" key="1">
    <citation type="journal article" date="2011" name="Proc. Natl. Acad. Sci. U.S.A.">
        <title>Obligate biotrophy features unraveled by the genomic analysis of rust fungi.</title>
        <authorList>
            <person name="Duplessis S."/>
            <person name="Cuomo C.A."/>
            <person name="Lin Y.-C."/>
            <person name="Aerts A."/>
            <person name="Tisserant E."/>
            <person name="Veneault-Fourrey C."/>
            <person name="Joly D.L."/>
            <person name="Hacquard S."/>
            <person name="Amselem J."/>
            <person name="Cantarel B.L."/>
            <person name="Chiu R."/>
            <person name="Coutinho P.M."/>
            <person name="Feau N."/>
            <person name="Field M."/>
            <person name="Frey P."/>
            <person name="Gelhaye E."/>
            <person name="Goldberg J."/>
            <person name="Grabherr M.G."/>
            <person name="Kodira C.D."/>
            <person name="Kohler A."/>
            <person name="Kuees U."/>
            <person name="Lindquist E.A."/>
            <person name="Lucas S.M."/>
            <person name="Mago R."/>
            <person name="Mauceli E."/>
            <person name="Morin E."/>
            <person name="Murat C."/>
            <person name="Pangilinan J.L."/>
            <person name="Park R."/>
            <person name="Pearson M."/>
            <person name="Quesneville H."/>
            <person name="Rouhier N."/>
            <person name="Sakthikumar S."/>
            <person name="Salamov A.A."/>
            <person name="Schmutz J."/>
            <person name="Selles B."/>
            <person name="Shapiro H."/>
            <person name="Tanguay P."/>
            <person name="Tuskan G.A."/>
            <person name="Henrissat B."/>
            <person name="Van de Peer Y."/>
            <person name="Rouze P."/>
            <person name="Ellis J.G."/>
            <person name="Dodds P.N."/>
            <person name="Schein J.E."/>
            <person name="Zhong S."/>
            <person name="Hamelin R.C."/>
            <person name="Grigoriev I.V."/>
            <person name="Szabo L.J."/>
            <person name="Martin F."/>
        </authorList>
    </citation>
    <scope>NUCLEOTIDE SEQUENCE [LARGE SCALE GENOMIC DNA]</scope>
    <source>
        <strain evidence="12">98AG31 / pathotype 3-4-7</strain>
    </source>
</reference>
<evidence type="ECO:0000256" key="6">
    <source>
        <dbReference type="ARBA" id="ARBA00023098"/>
    </source>
</evidence>
<evidence type="ECO:0000256" key="7">
    <source>
        <dbReference type="ARBA" id="ARBA00023180"/>
    </source>
</evidence>
<dbReference type="PANTHER" id="PTHR10728">
    <property type="entry name" value="CYTOSOLIC PHOSPHOLIPASE A2"/>
    <property type="match status" value="1"/>
</dbReference>
<dbReference type="EMBL" id="GL883165">
    <property type="protein sequence ID" value="EGF99004.1"/>
    <property type="molecule type" value="Genomic_DNA"/>
</dbReference>
<evidence type="ECO:0000259" key="10">
    <source>
        <dbReference type="PROSITE" id="PS51210"/>
    </source>
</evidence>
<dbReference type="VEuPathDB" id="FungiDB:MELLADRAFT_94935"/>
<evidence type="ECO:0000256" key="1">
    <source>
        <dbReference type="ARBA" id="ARBA00008780"/>
    </source>
</evidence>
<dbReference type="STRING" id="747676.F4S8K1"/>
<keyword evidence="3 9" id="KW-0732">Signal</keyword>
<evidence type="ECO:0000256" key="2">
    <source>
        <dbReference type="ARBA" id="ARBA00013274"/>
    </source>
</evidence>
<keyword evidence="6 8" id="KW-0443">Lipid metabolism</keyword>
<feature type="domain" description="PLA2c" evidence="10">
    <location>
        <begin position="34"/>
        <end position="569"/>
    </location>
</feature>
<dbReference type="InParanoid" id="F4S8K1"/>
<dbReference type="HOGENOM" id="CLU_014602_1_0_1"/>
<dbReference type="SMART" id="SM00022">
    <property type="entry name" value="PLAc"/>
    <property type="match status" value="1"/>
</dbReference>
<dbReference type="GeneID" id="18937071"/>
<keyword evidence="12" id="KW-1185">Reference proteome</keyword>
<dbReference type="PROSITE" id="PS51210">
    <property type="entry name" value="PLA2C"/>
    <property type="match status" value="1"/>
</dbReference>
<dbReference type="SUPFAM" id="SSF52151">
    <property type="entry name" value="FabD/lysophospholipase-like"/>
    <property type="match status" value="1"/>
</dbReference>
<proteinExistence type="inferred from homology"/>
<dbReference type="eggNOG" id="KOG1325">
    <property type="taxonomic scope" value="Eukaryota"/>
</dbReference>
<dbReference type="GO" id="GO:0004622">
    <property type="term" value="F:phosphatidylcholine lysophospholipase activity"/>
    <property type="evidence" value="ECO:0007669"/>
    <property type="project" value="UniProtKB-EC"/>
</dbReference>
<feature type="chain" id="PRO_5005129571" description="Lysophospholipase" evidence="9">
    <location>
        <begin position="22"/>
        <end position="574"/>
    </location>
</feature>
<dbReference type="InterPro" id="IPR016035">
    <property type="entry name" value="Acyl_Trfase/lysoPLipase"/>
</dbReference>
<keyword evidence="5 8" id="KW-0442">Lipid degradation</keyword>
<accession>F4S8K1</accession>
<comment type="similarity">
    <text evidence="1 9">Belongs to the lysophospholipase family.</text>
</comment>